<feature type="domain" description="Alpha-ketoglutarate-dependent dioxygenase AlkB-like" evidence="2">
    <location>
        <begin position="124"/>
        <end position="214"/>
    </location>
</feature>
<dbReference type="GO" id="GO:0005759">
    <property type="term" value="C:mitochondrial matrix"/>
    <property type="evidence" value="ECO:0007669"/>
    <property type="project" value="TreeGrafter"/>
</dbReference>
<organism evidence="3 4">
    <name type="scientific">Varroa destructor</name>
    <name type="common">Honeybee mite</name>
    <dbReference type="NCBI Taxonomy" id="109461"/>
    <lineage>
        <taxon>Eukaryota</taxon>
        <taxon>Metazoa</taxon>
        <taxon>Ecdysozoa</taxon>
        <taxon>Arthropoda</taxon>
        <taxon>Chelicerata</taxon>
        <taxon>Arachnida</taxon>
        <taxon>Acari</taxon>
        <taxon>Parasitiformes</taxon>
        <taxon>Mesostigmata</taxon>
        <taxon>Gamasina</taxon>
        <taxon>Dermanyssoidea</taxon>
        <taxon>Varroidae</taxon>
        <taxon>Varroa</taxon>
    </lineage>
</organism>
<protein>
    <recommendedName>
        <fullName evidence="2">Alpha-ketoglutarate-dependent dioxygenase AlkB-like domain-containing protein</fullName>
    </recommendedName>
</protein>
<dbReference type="PANTHER" id="PTHR21052:SF0">
    <property type="entry name" value="ALPHA-KETOGLUTARATE-DEPENDENT DIOXYGENASE ALKB HOMOLOG 7, MITOCHONDRIAL"/>
    <property type="match status" value="1"/>
</dbReference>
<dbReference type="EnsemblMetazoa" id="XM_022813313">
    <property type="protein sequence ID" value="XP_022669048"/>
    <property type="gene ID" value="LOC111253623"/>
</dbReference>
<accession>A0A7M7KPW9</accession>
<name>A0A7M7KPW9_VARDE</name>
<evidence type="ECO:0000313" key="3">
    <source>
        <dbReference type="EnsemblMetazoa" id="XP_022669048"/>
    </source>
</evidence>
<evidence type="ECO:0000313" key="4">
    <source>
        <dbReference type="Proteomes" id="UP000594260"/>
    </source>
</evidence>
<dbReference type="Proteomes" id="UP000594260">
    <property type="component" value="Unplaced"/>
</dbReference>
<dbReference type="InterPro" id="IPR037151">
    <property type="entry name" value="AlkB-like_sf"/>
</dbReference>
<dbReference type="InterPro" id="IPR027450">
    <property type="entry name" value="AlkB-like"/>
</dbReference>
<evidence type="ECO:0000256" key="1">
    <source>
        <dbReference type="ARBA" id="ARBA00001954"/>
    </source>
</evidence>
<dbReference type="GO" id="GO:0006631">
    <property type="term" value="P:fatty acid metabolic process"/>
    <property type="evidence" value="ECO:0007669"/>
    <property type="project" value="TreeGrafter"/>
</dbReference>
<dbReference type="InterPro" id="IPR032870">
    <property type="entry name" value="ALKBH7-like"/>
</dbReference>
<dbReference type="PANTHER" id="PTHR21052">
    <property type="entry name" value="SPERMATOGENESIS ASSOCIATED 11-RELATED"/>
    <property type="match status" value="1"/>
</dbReference>
<dbReference type="InParanoid" id="A0A7M7KPW9"/>
<dbReference type="GO" id="GO:0006974">
    <property type="term" value="P:DNA damage response"/>
    <property type="evidence" value="ECO:0007669"/>
    <property type="project" value="InterPro"/>
</dbReference>
<dbReference type="OMA" id="VEPHMKR"/>
<dbReference type="RefSeq" id="XP_022669048.1">
    <property type="nucleotide sequence ID" value="XM_022813313.1"/>
</dbReference>
<reference evidence="3" key="1">
    <citation type="submission" date="2021-01" db="UniProtKB">
        <authorList>
            <consortium name="EnsemblMetazoa"/>
        </authorList>
    </citation>
    <scope>IDENTIFICATION</scope>
</reference>
<dbReference type="AlphaFoldDB" id="A0A7M7KPW9"/>
<proteinExistence type="predicted"/>
<dbReference type="Pfam" id="PF13532">
    <property type="entry name" value="2OG-FeII_Oxy_2"/>
    <property type="match status" value="1"/>
</dbReference>
<keyword evidence="4" id="KW-1185">Reference proteome</keyword>
<dbReference type="KEGG" id="vde:111253623"/>
<comment type="cofactor">
    <cofactor evidence="1">
        <name>Fe(2+)</name>
        <dbReference type="ChEBI" id="CHEBI:29033"/>
    </cofactor>
</comment>
<dbReference type="SUPFAM" id="SSF51197">
    <property type="entry name" value="Clavaminate synthase-like"/>
    <property type="match status" value="1"/>
</dbReference>
<sequence>MRFIGYFLIRRLFSCSSEPIQKRADLHLFEASDAATLVQVTGTFKIHENFVSKEEENRLIEEIEPHLKRLRYEKDHWDNAIVGYREVERKHWSKENLQVMKQVRELCFAPDALHLPMVHCLDVSKEGEIKPHIDAVRFCGSTIAGLSLMSNVVMRLALEYDSSCWVKILLPQRSVYVMSGVARYNYTHAVLADKQSIFKGQRVPRERRISVMFRVEPEEAISG</sequence>
<evidence type="ECO:0000259" key="2">
    <source>
        <dbReference type="Pfam" id="PF13532"/>
    </source>
</evidence>
<dbReference type="Gene3D" id="2.60.120.590">
    <property type="entry name" value="Alpha-ketoglutarate-dependent dioxygenase AlkB-like"/>
    <property type="match status" value="1"/>
</dbReference>
<dbReference type="FunCoup" id="A0A7M7KPW9">
    <property type="interactions" value="550"/>
</dbReference>
<dbReference type="OrthoDB" id="28127at2759"/>
<dbReference type="GeneID" id="111253623"/>